<dbReference type="AlphaFoldDB" id="A0A5B7DN45"/>
<name>A0A5B7DN45_PORTR</name>
<proteinExistence type="predicted"/>
<evidence type="ECO:0000313" key="3">
    <source>
        <dbReference type="Proteomes" id="UP000324222"/>
    </source>
</evidence>
<organism evidence="2 3">
    <name type="scientific">Portunus trituberculatus</name>
    <name type="common">Swimming crab</name>
    <name type="synonym">Neptunus trituberculatus</name>
    <dbReference type="NCBI Taxonomy" id="210409"/>
    <lineage>
        <taxon>Eukaryota</taxon>
        <taxon>Metazoa</taxon>
        <taxon>Ecdysozoa</taxon>
        <taxon>Arthropoda</taxon>
        <taxon>Crustacea</taxon>
        <taxon>Multicrustacea</taxon>
        <taxon>Malacostraca</taxon>
        <taxon>Eumalacostraca</taxon>
        <taxon>Eucarida</taxon>
        <taxon>Decapoda</taxon>
        <taxon>Pleocyemata</taxon>
        <taxon>Brachyura</taxon>
        <taxon>Eubrachyura</taxon>
        <taxon>Portunoidea</taxon>
        <taxon>Portunidae</taxon>
        <taxon>Portuninae</taxon>
        <taxon>Portunus</taxon>
    </lineage>
</organism>
<keyword evidence="1" id="KW-0472">Membrane</keyword>
<keyword evidence="1" id="KW-1133">Transmembrane helix</keyword>
<dbReference type="Proteomes" id="UP000324222">
    <property type="component" value="Unassembled WGS sequence"/>
</dbReference>
<keyword evidence="1" id="KW-0812">Transmembrane</keyword>
<protein>
    <submittedName>
        <fullName evidence="2">Uncharacterized protein</fullName>
    </submittedName>
</protein>
<reference evidence="2 3" key="1">
    <citation type="submission" date="2019-05" db="EMBL/GenBank/DDBJ databases">
        <title>Another draft genome of Portunus trituberculatus and its Hox gene families provides insights of decapod evolution.</title>
        <authorList>
            <person name="Jeong J.-H."/>
            <person name="Song I."/>
            <person name="Kim S."/>
            <person name="Choi T."/>
            <person name="Kim D."/>
            <person name="Ryu S."/>
            <person name="Kim W."/>
        </authorList>
    </citation>
    <scope>NUCLEOTIDE SEQUENCE [LARGE SCALE GENOMIC DNA]</scope>
    <source>
        <tissue evidence="2">Muscle</tissue>
    </source>
</reference>
<gene>
    <name evidence="2" type="ORF">E2C01_016077</name>
</gene>
<comment type="caution">
    <text evidence="2">The sequence shown here is derived from an EMBL/GenBank/DDBJ whole genome shotgun (WGS) entry which is preliminary data.</text>
</comment>
<accession>A0A5B7DN45</accession>
<sequence length="85" mass="8757">MTSNKLGGGAAKWEPGMQDGFLGTVPLSLSTITFCFTLFLVAKAGPAGHSHTHSIHTAPTCEGSCLGSGEASVLASTFLTVNIYR</sequence>
<evidence type="ECO:0000313" key="2">
    <source>
        <dbReference type="EMBL" id="MPC23041.1"/>
    </source>
</evidence>
<feature type="transmembrane region" description="Helical" evidence="1">
    <location>
        <begin position="20"/>
        <end position="42"/>
    </location>
</feature>
<keyword evidence="3" id="KW-1185">Reference proteome</keyword>
<evidence type="ECO:0000256" key="1">
    <source>
        <dbReference type="SAM" id="Phobius"/>
    </source>
</evidence>
<dbReference type="EMBL" id="VSRR010001158">
    <property type="protein sequence ID" value="MPC23041.1"/>
    <property type="molecule type" value="Genomic_DNA"/>
</dbReference>